<evidence type="ECO:0000256" key="1">
    <source>
        <dbReference type="ARBA" id="ARBA00023002"/>
    </source>
</evidence>
<keyword evidence="8" id="KW-1185">Reference proteome</keyword>
<evidence type="ECO:0000313" key="7">
    <source>
        <dbReference type="EMBL" id="MBJ7542856.1"/>
    </source>
</evidence>
<dbReference type="InterPro" id="IPR028971">
    <property type="entry name" value="NAD-GDH_cat"/>
</dbReference>
<dbReference type="GO" id="GO:0004352">
    <property type="term" value="F:glutamate dehydrogenase (NAD+) activity"/>
    <property type="evidence" value="ECO:0007669"/>
    <property type="project" value="InterPro"/>
</dbReference>
<dbReference type="PANTHER" id="PTHR43403:SF1">
    <property type="entry name" value="NAD-SPECIFIC GLUTAMATE DEHYDROGENASE"/>
    <property type="match status" value="1"/>
</dbReference>
<dbReference type="InterPro" id="IPR048381">
    <property type="entry name" value="GDH_C"/>
</dbReference>
<dbReference type="Gene3D" id="3.40.50.720">
    <property type="entry name" value="NAD(P)-binding Rossmann-like Domain"/>
    <property type="match status" value="1"/>
</dbReference>
<dbReference type="SUPFAM" id="SSF53223">
    <property type="entry name" value="Aminoacid dehydrogenase-like, N-terminal domain"/>
    <property type="match status" value="1"/>
</dbReference>
<evidence type="ECO:0000259" key="3">
    <source>
        <dbReference type="Pfam" id="PF21074"/>
    </source>
</evidence>
<feature type="domain" description="NAD-glutamate dehydrogenase ACT3" evidence="6">
    <location>
        <begin position="543"/>
        <end position="618"/>
    </location>
</feature>
<evidence type="ECO:0000313" key="8">
    <source>
        <dbReference type="Proteomes" id="UP000623250"/>
    </source>
</evidence>
<dbReference type="Pfam" id="PF21078">
    <property type="entry name" value="GDH_HM3"/>
    <property type="match status" value="1"/>
</dbReference>
<dbReference type="Pfam" id="PF21079">
    <property type="entry name" value="GDH_HM2"/>
    <property type="match status" value="1"/>
</dbReference>
<dbReference type="InterPro" id="IPR007780">
    <property type="entry name" value="NAD_Glu_DH_bac"/>
</dbReference>
<gene>
    <name evidence="7" type="ORF">JDN41_04720</name>
</gene>
<feature type="domain" description="NAD-glutamate dehydrogenase catalytic" evidence="2">
    <location>
        <begin position="723"/>
        <end position="1215"/>
    </location>
</feature>
<dbReference type="Pfam" id="PF21074">
    <property type="entry name" value="GDH_C"/>
    <property type="match status" value="1"/>
</dbReference>
<dbReference type="InterPro" id="IPR049056">
    <property type="entry name" value="NAD_Glu_DH_HM3"/>
</dbReference>
<organism evidence="7 8">
    <name type="scientific">Rhodomicrobium udaipurense</name>
    <dbReference type="NCBI Taxonomy" id="1202716"/>
    <lineage>
        <taxon>Bacteria</taxon>
        <taxon>Pseudomonadati</taxon>
        <taxon>Pseudomonadota</taxon>
        <taxon>Alphaproteobacteria</taxon>
        <taxon>Hyphomicrobiales</taxon>
        <taxon>Hyphomicrobiaceae</taxon>
        <taxon>Rhodomicrobium</taxon>
    </lineage>
</organism>
<feature type="domain" description="NAD-glutamate dehydrogenase ACT2" evidence="5">
    <location>
        <begin position="398"/>
        <end position="486"/>
    </location>
</feature>
<dbReference type="InterPro" id="IPR049058">
    <property type="entry name" value="NAD_Glu_DH_HM2"/>
</dbReference>
<feature type="domain" description="NAD-specific glutamate dehydrogenase C-terminal" evidence="3">
    <location>
        <begin position="1260"/>
        <end position="1593"/>
    </location>
</feature>
<dbReference type="InterPro" id="IPR049059">
    <property type="entry name" value="NAD_Glu_DH_HM1"/>
</dbReference>
<comment type="caution">
    <text evidence="7">The sequence shown here is derived from an EMBL/GenBank/DDBJ whole genome shotgun (WGS) entry which is preliminary data.</text>
</comment>
<dbReference type="InterPro" id="IPR049062">
    <property type="entry name" value="NAD_Glu_DH_ACT2"/>
</dbReference>
<evidence type="ECO:0000259" key="5">
    <source>
        <dbReference type="Pfam" id="PF21076"/>
    </source>
</evidence>
<dbReference type="Pfam" id="PF21076">
    <property type="entry name" value="GDH_ACT2"/>
    <property type="match status" value="1"/>
</dbReference>
<dbReference type="Pfam" id="PF05088">
    <property type="entry name" value="Bac_GDH_CD"/>
    <property type="match status" value="1"/>
</dbReference>
<dbReference type="Pfam" id="PF21075">
    <property type="entry name" value="GDH_ACT1"/>
    <property type="match status" value="1"/>
</dbReference>
<dbReference type="Pfam" id="PF21073">
    <property type="entry name" value="GDH_HM1"/>
    <property type="match status" value="1"/>
</dbReference>
<reference evidence="7 8" key="1">
    <citation type="submission" date="2020-12" db="EMBL/GenBank/DDBJ databases">
        <title>Revised draft genomes of Rhodomicrobium vannielii ATCC 17100 and Rhodomicrobium udaipurense JA643.</title>
        <authorList>
            <person name="Conners E.M."/>
            <person name="Davenport E.J."/>
            <person name="Bose A."/>
        </authorList>
    </citation>
    <scope>NUCLEOTIDE SEQUENCE [LARGE SCALE GENOMIC DNA]</scope>
    <source>
        <strain evidence="7 8">JA643</strain>
    </source>
</reference>
<dbReference type="InterPro" id="IPR024727">
    <property type="entry name" value="NAD_Glu_DH_N_ACT1"/>
</dbReference>
<dbReference type="InterPro" id="IPR049064">
    <property type="entry name" value="NAD_Glu_DH_ACT3"/>
</dbReference>
<dbReference type="GO" id="GO:0004069">
    <property type="term" value="F:L-aspartate:2-oxoglutarate aminotransferase activity"/>
    <property type="evidence" value="ECO:0007669"/>
    <property type="project" value="InterPro"/>
</dbReference>
<evidence type="ECO:0000259" key="6">
    <source>
        <dbReference type="Pfam" id="PF21077"/>
    </source>
</evidence>
<evidence type="ECO:0000259" key="4">
    <source>
        <dbReference type="Pfam" id="PF21075"/>
    </source>
</evidence>
<dbReference type="Pfam" id="PF21077">
    <property type="entry name" value="GDH_ACT3"/>
    <property type="match status" value="1"/>
</dbReference>
<dbReference type="Proteomes" id="UP000623250">
    <property type="component" value="Unassembled WGS sequence"/>
</dbReference>
<dbReference type="InterPro" id="IPR046346">
    <property type="entry name" value="Aminoacid_DH-like_N_sf"/>
</dbReference>
<name>A0A8I1GFL0_9HYPH</name>
<feature type="domain" description="NAD-glutamate dehydrogenase N-terminal ACT1" evidence="4">
    <location>
        <begin position="30"/>
        <end position="169"/>
    </location>
</feature>
<dbReference type="PIRSF" id="PIRSF036761">
    <property type="entry name" value="GDH_Mll4104"/>
    <property type="match status" value="1"/>
</dbReference>
<dbReference type="SUPFAM" id="SSF51735">
    <property type="entry name" value="NAD(P)-binding Rossmann-fold domains"/>
    <property type="match status" value="1"/>
</dbReference>
<evidence type="ECO:0000259" key="2">
    <source>
        <dbReference type="Pfam" id="PF05088"/>
    </source>
</evidence>
<sequence>MAQEADRTGAGSSVLARPYPNATADLASRFAAQLVAESGCSDFASDRAAAFTTLAAEAFANLCRRHSPAPEISIHSHTSHEGEHIVIDIANDDMPFLLDSVLGELRELGLIPFVVAHPIFEVERDGNGVLTALAPAAPEPNGHARESVIHLEIPRPGIAPSFETIDRALRRVIGDTALVVGDFHAMTDRLHAAIADIEQNPPPASPQTNAEGIDFLRWIAVDNFIFLGVREFTYDAQGGELIPQTKRSLGLLRNPERIVLRVEPTRVLTPESRTYYLNAPPVVVIKANAQSTVHRRVHMDAIAVKLHDAERRVTGQIVFAGLFTASAYNLPVNNVPILRRTVRKVLQRSRHPAESHSGRALMNVLETFPREELFQISPERLSTISEEILKTELAPRPRVLVRRDEFRRFVTVLVYVPREKHNTSVRERIEDMLAEAFDGRFEQTTPYYPESAMVRLQVEIWKAGGDLLDPDERELEAKVEDIITTWADRFSARVLAERGGDGQALIEKYRDAFPAGYQERNDAERALKDIERFEKLTEGHRTGIDLYRAGDAEPGAVRATLQQLDEPLTLSRRVPILENLGFDVISERTYLLTPKANGGARRFYLHDIDLRLREGNAATFCERREALEDGFLAVWADAVPNDRFNGLILTAGLDWRQAALIRAYAAYYRQTGTTYSAAYVAETLDKHGAIAADLFRLFETMFDPAKGGEAEREAARQAIAERIFAALDAIPSMDDDRILRQLASLIGATLRTNFYQRSADGMPPETIAFKLRSRDIEWLPAPKPHAEIFVSSPRFEGVHLRGGPIARGGLRWSNRPQDFRTEILGLAKAQQVKNAVIVPQGAKGGFVPRASAGLNRDATYDEGVAAYEGFVSSLLSLTDNLVKGEIVPPADTVRRDGDDPYLVVAADKGTATFSDFANEIATKRGFWLGDAFASGGSAGYDHKKMGITARGAWEAVKRHFRELNVDIQTTTFTVAGVGDMSGDVFGNGMLLSRKIRLVAAFDHRDIFIDPDPDTETSFDERKRLFERPRSSWQDYDRAKISAGGGIYSRKEKSIALSEAARKLLGVGAQATPQDVMAAILRADVDLLWFGGIGTYVRASTETDAQAGDKANDAIRAAANELRARVIGEGANLGVTQRGRIEFALAGGRINTDAIDNSAGVNTSDVEVNIKIALGRAVAEGKINTPERNAILAAMTDDVAAAVLRNNYLQTLALSVAESDGLAELGFQQRLIQRLVKEGRLNRAVEALPTDAHLAERATQGKPLTRPELAVLLAYAKIVLEDDLVKTKALDDPWLARELPAYFPPAMRERFAAEIDAHPLRRAIIATSLANDIVNRGGPTFVVRLMDETGQPPEAVACAFAAVSAIYDLPAIHAGLDALDGRIDSAEQLRLYRFVRDLLRRQSGFFLRQHRFRDGLEQGIAPYAQGIAALSAAMATLLPEKAVARLGEAEERLRETGLSPDFARRVAALEPLAQALDIVRVAGDMETSVEDAARVVFAIRDAFHLDDIAAASEALAGGDHFNRLAVDASLAGIASAQRRLARSILAQSTRRPDFATWRARNEAAVSRVAEGLAEVLSGRGLTLAKLTVAVAQFRDLSAP</sequence>
<dbReference type="InterPro" id="IPR036291">
    <property type="entry name" value="NAD(P)-bd_dom_sf"/>
</dbReference>
<keyword evidence="1" id="KW-0560">Oxidoreductase</keyword>
<protein>
    <submittedName>
        <fullName evidence="7">NAD-glutamate dehydrogenase</fullName>
    </submittedName>
</protein>
<proteinExistence type="predicted"/>
<dbReference type="EMBL" id="JAEMUK010000008">
    <property type="protein sequence ID" value="MBJ7542856.1"/>
    <property type="molecule type" value="Genomic_DNA"/>
</dbReference>
<dbReference type="GO" id="GO:0006538">
    <property type="term" value="P:L-glutamate catabolic process"/>
    <property type="evidence" value="ECO:0007669"/>
    <property type="project" value="InterPro"/>
</dbReference>
<accession>A0A8I1GFL0</accession>
<dbReference type="RefSeq" id="WP_162173096.1">
    <property type="nucleotide sequence ID" value="NZ_JAEMUK010000008.1"/>
</dbReference>
<dbReference type="PANTHER" id="PTHR43403">
    <property type="entry name" value="NAD-SPECIFIC GLUTAMATE DEHYDROGENASE"/>
    <property type="match status" value="1"/>
</dbReference>